<dbReference type="PANTHER" id="PTHR43308:SF5">
    <property type="entry name" value="S-LAYER PROTEIN _ PEPTIDOGLYCAN ENDO-BETA-N-ACETYLGLUCOSAMINIDASE"/>
    <property type="match status" value="1"/>
</dbReference>
<feature type="domain" description="SLH" evidence="5">
    <location>
        <begin position="931"/>
        <end position="994"/>
    </location>
</feature>
<dbReference type="PANTHER" id="PTHR43308">
    <property type="entry name" value="OUTER MEMBRANE PROTEIN ALPHA-RELATED"/>
    <property type="match status" value="1"/>
</dbReference>
<dbReference type="Gene3D" id="2.60.40.1170">
    <property type="entry name" value="Mu homology domain, subdomain B"/>
    <property type="match status" value="1"/>
</dbReference>
<feature type="compositionally biased region" description="Pro residues" evidence="2">
    <location>
        <begin position="815"/>
        <end position="825"/>
    </location>
</feature>
<keyword evidence="7" id="KW-1185">Reference proteome</keyword>
<comment type="caution">
    <text evidence="6">The sequence shown here is derived from an EMBL/GenBank/DDBJ whole genome shotgun (WGS) entry which is preliminary data.</text>
</comment>
<dbReference type="Proteomes" id="UP001306950">
    <property type="component" value="Unassembled WGS sequence"/>
</dbReference>
<dbReference type="CDD" id="cd00198">
    <property type="entry name" value="vWFA"/>
    <property type="match status" value="1"/>
</dbReference>
<dbReference type="EMBL" id="JAZHPZ010000002">
    <property type="protein sequence ID" value="MEF2965311.1"/>
    <property type="molecule type" value="Genomic_DNA"/>
</dbReference>
<dbReference type="PROSITE" id="PS51272">
    <property type="entry name" value="SLH"/>
    <property type="match status" value="3"/>
</dbReference>
<dbReference type="RefSeq" id="WP_331845545.1">
    <property type="nucleotide sequence ID" value="NZ_JAZHPZ010000002.1"/>
</dbReference>
<dbReference type="InterPro" id="IPR001119">
    <property type="entry name" value="SLH_dom"/>
</dbReference>
<dbReference type="Pfam" id="PF21426">
    <property type="entry name" value="GBS104-like_Ig"/>
    <property type="match status" value="1"/>
</dbReference>
<dbReference type="InterPro" id="IPR051465">
    <property type="entry name" value="Cell_Envelope_Struct_Comp"/>
</dbReference>
<dbReference type="Gene3D" id="3.10.20.320">
    <property type="entry name" value="Putative peptidoglycan bound protein (lpxtg motif)"/>
    <property type="match status" value="2"/>
</dbReference>
<protein>
    <submittedName>
        <fullName evidence="6">S-layer homology domain-containing protein</fullName>
    </submittedName>
</protein>
<dbReference type="Pfam" id="PF00395">
    <property type="entry name" value="SLH"/>
    <property type="match status" value="3"/>
</dbReference>
<evidence type="ECO:0000256" key="2">
    <source>
        <dbReference type="SAM" id="MobiDB-lite"/>
    </source>
</evidence>
<dbReference type="SMART" id="SM00327">
    <property type="entry name" value="VWA"/>
    <property type="match status" value="1"/>
</dbReference>
<feature type="chain" id="PRO_5047299392" evidence="3">
    <location>
        <begin position="28"/>
        <end position="1043"/>
    </location>
</feature>
<reference evidence="6 7" key="1">
    <citation type="submission" date="2024-02" db="EMBL/GenBank/DDBJ databases">
        <title>A nitrogen-fixing paenibacillus bacterium.</title>
        <authorList>
            <person name="Zhang W.L."/>
            <person name="Chen S.F."/>
        </authorList>
    </citation>
    <scope>NUCLEOTIDE SEQUENCE [LARGE SCALE GENOMIC DNA]</scope>
    <source>
        <strain evidence="6 7">M1</strain>
    </source>
</reference>
<evidence type="ECO:0000313" key="6">
    <source>
        <dbReference type="EMBL" id="MEF2965311.1"/>
    </source>
</evidence>
<name>A0ABU7VQ16_9BACL</name>
<accession>A0ABU7VQ16</accession>
<evidence type="ECO:0000313" key="7">
    <source>
        <dbReference type="Proteomes" id="UP001306950"/>
    </source>
</evidence>
<dbReference type="InterPro" id="IPR009459">
    <property type="entry name" value="MucBP_dom"/>
</dbReference>
<gene>
    <name evidence="6" type="ORF">V3851_05650</name>
</gene>
<dbReference type="InterPro" id="IPR002035">
    <property type="entry name" value="VWF_A"/>
</dbReference>
<dbReference type="SUPFAM" id="SSF53300">
    <property type="entry name" value="vWA-like"/>
    <property type="match status" value="1"/>
</dbReference>
<dbReference type="Pfam" id="PF00092">
    <property type="entry name" value="VWA"/>
    <property type="match status" value="1"/>
</dbReference>
<evidence type="ECO:0000256" key="3">
    <source>
        <dbReference type="SAM" id="SignalP"/>
    </source>
</evidence>
<feature type="domain" description="SLH" evidence="5">
    <location>
        <begin position="809"/>
        <end position="872"/>
    </location>
</feature>
<dbReference type="InterPro" id="IPR036465">
    <property type="entry name" value="vWFA_dom_sf"/>
</dbReference>
<sequence>MKRRLRLAISWLCMLSLLLGPVTTVGANSGDKSGLKQGDIRLNKTAEPTGNFGEWQVTLSVEGKNRQTSSDVVLVIDNSGSMEDKEKIDHAKKAAKKFVDYLLLDGADTQIAVVSFSKTAKVDSGFKGANKKEDLKNAIDQIDLGSGTNIQAGLKTARGLFEEGFNGKGTNQRNAKNKVIIVLSDGEPTYSYKAYNAERYNWPGREHHFILSNFKYNELVGKGEDYELDKEYPVGNYRVKDNGIGTLSEAKIVQKKGIDIYSIGLDVYQNTNASYVINNIQNKGYYPADSDELEEIFSKLAGKISYAAQDAMVIDPMGEMFDLASLDYSASQGEVNWDPETETFTWKVGTIAEGHPATFTYKVVIDLSKSPELDKKYPTNGRTTIDYTNIKGESASRDFPIPKVKITNGHILMKGYQVNADGEPIDADGNVVPRDEAELLYTESFKDKKGSDALNIKDGPFNVPAKEVEGFELKVGENPTTVSLTKNQPYQIVWFGYAKVDNERSLTVRYVNGETGEDLKDPDNSYTGKVGEKITLSAEDITDTVTGAVYKPHSYKVSYTFKAQPVHQEFEFIYSLKEQPQEERTVQVNYVDRESGEPLADPTFHTGKVGEVLVLEAKPITVTGAVYTPEEYTHSYEITFKDDQEHTFYYNLGEPEEDVFGLTVYYLDRATGEALASEDVFKDVEGAELTLSAKAIEGYTPETERYVYTFTDEEEQVHVFYYTKNEAPAEQQVTVKYLRSGTDEELASPTTVKGIAGETKTLRAKSISGYTPVDSTHSYTFSDEEGQEYIFYYTRNSSRSGRTSSSTTSTTTETPLPPLPPPPPALETENHYDYINGYPDGTVKPLNNITREEVAAIFYRLLADDSRSAYLKTDNSFSDVAATRWSNQHISTMENAEVITGYPDGSFKPGRYITRAEFAAIASRFDKLDERQNDMFTDITGHWAEKYIASAANKGWIKGYADGTFKPDQYITRAEAAAFINSVLNRKVDKNGIHEDAKMWPDNLKGTWYYYDMLEATNHHEYTREEDAKVEVWEEVKPNRVYP</sequence>
<evidence type="ECO:0000259" key="5">
    <source>
        <dbReference type="PROSITE" id="PS51272"/>
    </source>
</evidence>
<proteinExistence type="predicted"/>
<organism evidence="6 7">
    <name type="scientific">Paenibacillus haidiansis</name>
    <dbReference type="NCBI Taxonomy" id="1574488"/>
    <lineage>
        <taxon>Bacteria</taxon>
        <taxon>Bacillati</taxon>
        <taxon>Bacillota</taxon>
        <taxon>Bacilli</taxon>
        <taxon>Bacillales</taxon>
        <taxon>Paenibacillaceae</taxon>
        <taxon>Paenibacillus</taxon>
    </lineage>
</organism>
<feature type="domain" description="SLH" evidence="5">
    <location>
        <begin position="873"/>
        <end position="930"/>
    </location>
</feature>
<dbReference type="PROSITE" id="PS50234">
    <property type="entry name" value="VWFA"/>
    <property type="match status" value="1"/>
</dbReference>
<keyword evidence="3" id="KW-0732">Signal</keyword>
<keyword evidence="1" id="KW-0677">Repeat</keyword>
<dbReference type="InterPro" id="IPR049319">
    <property type="entry name" value="GBS104-like_Ig"/>
</dbReference>
<feature type="compositionally biased region" description="Low complexity" evidence="2">
    <location>
        <begin position="803"/>
        <end position="814"/>
    </location>
</feature>
<feature type="signal peptide" evidence="3">
    <location>
        <begin position="1"/>
        <end position="27"/>
    </location>
</feature>
<evidence type="ECO:0000256" key="1">
    <source>
        <dbReference type="ARBA" id="ARBA00022737"/>
    </source>
</evidence>
<feature type="domain" description="VWFA" evidence="4">
    <location>
        <begin position="71"/>
        <end position="300"/>
    </location>
</feature>
<dbReference type="Gene3D" id="3.40.50.410">
    <property type="entry name" value="von Willebrand factor, type A domain"/>
    <property type="match status" value="1"/>
</dbReference>
<evidence type="ECO:0000259" key="4">
    <source>
        <dbReference type="PROSITE" id="PS50234"/>
    </source>
</evidence>
<dbReference type="Pfam" id="PF06458">
    <property type="entry name" value="MucBP"/>
    <property type="match status" value="4"/>
</dbReference>
<feature type="region of interest" description="Disordered" evidence="2">
    <location>
        <begin position="794"/>
        <end position="830"/>
    </location>
</feature>